<keyword evidence="8" id="KW-0807">Transducer</keyword>
<accession>A0AAD4NDN6</accession>
<keyword evidence="3 10" id="KW-0812">Transmembrane</keyword>
<feature type="transmembrane region" description="Helical" evidence="10">
    <location>
        <begin position="244"/>
        <end position="264"/>
    </location>
</feature>
<dbReference type="InterPro" id="IPR000611">
    <property type="entry name" value="NPY_rcpt"/>
</dbReference>
<feature type="region of interest" description="Disordered" evidence="9">
    <location>
        <begin position="392"/>
        <end position="421"/>
    </location>
</feature>
<dbReference type="GO" id="GO:0004983">
    <property type="term" value="F:neuropeptide Y receptor activity"/>
    <property type="evidence" value="ECO:0007669"/>
    <property type="project" value="InterPro"/>
</dbReference>
<dbReference type="AlphaFoldDB" id="A0AAD4NDN6"/>
<dbReference type="EMBL" id="JAKKPZ010000001">
    <property type="protein sequence ID" value="KAI1728232.1"/>
    <property type="molecule type" value="Genomic_DNA"/>
</dbReference>
<organism evidence="12 13">
    <name type="scientific">Ditylenchus destructor</name>
    <dbReference type="NCBI Taxonomy" id="166010"/>
    <lineage>
        <taxon>Eukaryota</taxon>
        <taxon>Metazoa</taxon>
        <taxon>Ecdysozoa</taxon>
        <taxon>Nematoda</taxon>
        <taxon>Chromadorea</taxon>
        <taxon>Rhabditida</taxon>
        <taxon>Tylenchina</taxon>
        <taxon>Tylenchomorpha</taxon>
        <taxon>Sphaerularioidea</taxon>
        <taxon>Anguinidae</taxon>
        <taxon>Anguininae</taxon>
        <taxon>Ditylenchus</taxon>
    </lineage>
</organism>
<sequence length="526" mass="58726">MESFAKTTSAALNGFDTSTPIATNLIGNRTESSSNWTEFSCSWLDEVYNIQNDFYWQHISSTEILVLYAFVCSFGGLANLFVIVAFARTSHLRNLRNYFIVNLAFSDLMLCAVTAPVTLYLTLNLFWPFGGLACQMVASVQAVNMFVSCLTLVLIALDRFLLTLCPVKWRLAAKAPVCCYLVVWLTSIIVAAPYFFAVSAEQVTMFDPWNSAQAEHMLSICNWKRPEICIEKAWHRLPFSRRTYTLTVLAIQYVLPLSALIYAYSQIGSTIRKRIKYSTTVDHNRKQLLTKRNRKALLLLLLLVIIYAIAWLPINLYNVLNVLDIIEFSQYRYIFCHLIGMSSACINPILYALINDSFRSAFLAMLRPCFSPCTKYITVSGSSAAVSAGGNADPAQFDKRPQHTHTTFSSTNGGIANDGTDQKIESPLIAHENGYINAAANITPPSVTVEPFLSPVTQQSTGNVMSAFETLIPDSDPKNIHDLNDEKLDLRENIADSLINNQANRLAPQDMKNNKSTNAEELDSPC</sequence>
<keyword evidence="4 10" id="KW-1133">Transmembrane helix</keyword>
<feature type="transmembrane region" description="Helical" evidence="10">
    <location>
        <begin position="143"/>
        <end position="165"/>
    </location>
</feature>
<evidence type="ECO:0000256" key="5">
    <source>
        <dbReference type="ARBA" id="ARBA00023040"/>
    </source>
</evidence>
<feature type="domain" description="G-protein coupled receptors family 1 profile" evidence="11">
    <location>
        <begin position="78"/>
        <end position="351"/>
    </location>
</feature>
<feature type="transmembrane region" description="Helical" evidence="10">
    <location>
        <begin position="296"/>
        <end position="314"/>
    </location>
</feature>
<comment type="similarity">
    <text evidence="2">Belongs to the G-protein coupled receptor 1 family.</text>
</comment>
<evidence type="ECO:0000259" key="11">
    <source>
        <dbReference type="PROSITE" id="PS50262"/>
    </source>
</evidence>
<keyword evidence="5" id="KW-0297">G-protein coupled receptor</keyword>
<dbReference type="PROSITE" id="PS50262">
    <property type="entry name" value="G_PROTEIN_RECEP_F1_2"/>
    <property type="match status" value="1"/>
</dbReference>
<feature type="compositionally biased region" description="Polar residues" evidence="9">
    <location>
        <begin position="404"/>
        <end position="414"/>
    </location>
</feature>
<evidence type="ECO:0000256" key="7">
    <source>
        <dbReference type="ARBA" id="ARBA00023170"/>
    </source>
</evidence>
<evidence type="ECO:0000256" key="6">
    <source>
        <dbReference type="ARBA" id="ARBA00023136"/>
    </source>
</evidence>
<evidence type="ECO:0000313" key="12">
    <source>
        <dbReference type="EMBL" id="KAI1728232.1"/>
    </source>
</evidence>
<comment type="caution">
    <text evidence="12">The sequence shown here is derived from an EMBL/GenBank/DDBJ whole genome shotgun (WGS) entry which is preliminary data.</text>
</comment>
<keyword evidence="7 12" id="KW-0675">Receptor</keyword>
<evidence type="ECO:0000256" key="8">
    <source>
        <dbReference type="ARBA" id="ARBA00023224"/>
    </source>
</evidence>
<protein>
    <submittedName>
        <fullName evidence="12">7 transmembrane receptor (Rhodopsin family) domain-containing protein</fullName>
    </submittedName>
</protein>
<dbReference type="SMART" id="SM01381">
    <property type="entry name" value="7TM_GPCR_Srsx"/>
    <property type="match status" value="1"/>
</dbReference>
<name>A0AAD4NDN6_9BILA</name>
<dbReference type="SUPFAM" id="SSF81321">
    <property type="entry name" value="Family A G protein-coupled receptor-like"/>
    <property type="match status" value="1"/>
</dbReference>
<dbReference type="PRINTS" id="PR00237">
    <property type="entry name" value="GPCRRHODOPSN"/>
</dbReference>
<dbReference type="GO" id="GO:0016020">
    <property type="term" value="C:membrane"/>
    <property type="evidence" value="ECO:0007669"/>
    <property type="project" value="UniProtKB-SubCell"/>
</dbReference>
<dbReference type="Gene3D" id="1.20.1070.10">
    <property type="entry name" value="Rhodopsin 7-helix transmembrane proteins"/>
    <property type="match status" value="1"/>
</dbReference>
<evidence type="ECO:0000313" key="13">
    <source>
        <dbReference type="Proteomes" id="UP001201812"/>
    </source>
</evidence>
<proteinExistence type="inferred from homology"/>
<evidence type="ECO:0000256" key="4">
    <source>
        <dbReference type="ARBA" id="ARBA00022989"/>
    </source>
</evidence>
<feature type="transmembrane region" description="Helical" evidence="10">
    <location>
        <begin position="65"/>
        <end position="87"/>
    </location>
</feature>
<dbReference type="PANTHER" id="PTHR24235">
    <property type="entry name" value="NEUROPEPTIDE Y RECEPTOR"/>
    <property type="match status" value="1"/>
</dbReference>
<dbReference type="PANTHER" id="PTHR24235:SF1">
    <property type="entry name" value="G-PROTEIN COUPLED RECEPTORS FAMILY 1 PROFILE DOMAIN-CONTAINING PROTEIN"/>
    <property type="match status" value="1"/>
</dbReference>
<dbReference type="PRINTS" id="PR01012">
    <property type="entry name" value="NRPEPTIDEYR"/>
</dbReference>
<gene>
    <name evidence="12" type="ORF">DdX_00396</name>
</gene>
<dbReference type="Proteomes" id="UP001201812">
    <property type="component" value="Unassembled WGS sequence"/>
</dbReference>
<feature type="transmembrane region" description="Helical" evidence="10">
    <location>
        <begin position="334"/>
        <end position="354"/>
    </location>
</feature>
<feature type="region of interest" description="Disordered" evidence="9">
    <location>
        <begin position="501"/>
        <end position="526"/>
    </location>
</feature>
<dbReference type="InterPro" id="IPR000276">
    <property type="entry name" value="GPCR_Rhodpsn"/>
</dbReference>
<keyword evidence="6 10" id="KW-0472">Membrane</keyword>
<evidence type="ECO:0000256" key="10">
    <source>
        <dbReference type="SAM" id="Phobius"/>
    </source>
</evidence>
<evidence type="ECO:0000256" key="9">
    <source>
        <dbReference type="SAM" id="MobiDB-lite"/>
    </source>
</evidence>
<comment type="subcellular location">
    <subcellularLocation>
        <location evidence="1">Membrane</location>
        <topology evidence="1">Multi-pass membrane protein</topology>
    </subcellularLocation>
</comment>
<dbReference type="InterPro" id="IPR017452">
    <property type="entry name" value="GPCR_Rhodpsn_7TM"/>
</dbReference>
<feature type="transmembrane region" description="Helical" evidence="10">
    <location>
        <begin position="177"/>
        <end position="196"/>
    </location>
</feature>
<evidence type="ECO:0000256" key="2">
    <source>
        <dbReference type="ARBA" id="ARBA00010663"/>
    </source>
</evidence>
<reference evidence="12" key="1">
    <citation type="submission" date="2022-01" db="EMBL/GenBank/DDBJ databases">
        <title>Genome Sequence Resource for Two Populations of Ditylenchus destructor, the Migratory Endoparasitic Phytonematode.</title>
        <authorList>
            <person name="Zhang H."/>
            <person name="Lin R."/>
            <person name="Xie B."/>
        </authorList>
    </citation>
    <scope>NUCLEOTIDE SEQUENCE</scope>
    <source>
        <strain evidence="12">BazhouSP</strain>
    </source>
</reference>
<evidence type="ECO:0000256" key="3">
    <source>
        <dbReference type="ARBA" id="ARBA00022692"/>
    </source>
</evidence>
<dbReference type="CDD" id="cd15203">
    <property type="entry name" value="7tmA_NPYR-like"/>
    <property type="match status" value="1"/>
</dbReference>
<dbReference type="Pfam" id="PF00001">
    <property type="entry name" value="7tm_1"/>
    <property type="match status" value="1"/>
</dbReference>
<feature type="transmembrane region" description="Helical" evidence="10">
    <location>
        <begin position="99"/>
        <end position="123"/>
    </location>
</feature>
<evidence type="ECO:0000256" key="1">
    <source>
        <dbReference type="ARBA" id="ARBA00004141"/>
    </source>
</evidence>
<keyword evidence="13" id="KW-1185">Reference proteome</keyword>